<organism evidence="3 4">
    <name type="scientific">Natrarchaeobius chitinivorans</name>
    <dbReference type="NCBI Taxonomy" id="1679083"/>
    <lineage>
        <taxon>Archaea</taxon>
        <taxon>Methanobacteriati</taxon>
        <taxon>Methanobacteriota</taxon>
        <taxon>Stenosarchaea group</taxon>
        <taxon>Halobacteria</taxon>
        <taxon>Halobacteriales</taxon>
        <taxon>Natrialbaceae</taxon>
        <taxon>Natrarchaeobius</taxon>
    </lineage>
</organism>
<keyword evidence="1" id="KW-0812">Transmembrane</keyword>
<feature type="domain" description="CAAX prenyl protease 2/Lysostaphin resistance protein A-like" evidence="2">
    <location>
        <begin position="265"/>
        <end position="362"/>
    </location>
</feature>
<feature type="transmembrane region" description="Helical" evidence="1">
    <location>
        <begin position="264"/>
        <end position="284"/>
    </location>
</feature>
<evidence type="ECO:0000313" key="3">
    <source>
        <dbReference type="EMBL" id="RQG92418.1"/>
    </source>
</evidence>
<feature type="transmembrane region" description="Helical" evidence="1">
    <location>
        <begin position="181"/>
        <end position="202"/>
    </location>
</feature>
<keyword evidence="3" id="KW-0645">Protease</keyword>
<feature type="transmembrane region" description="Helical" evidence="1">
    <location>
        <begin position="111"/>
        <end position="130"/>
    </location>
</feature>
<dbReference type="EMBL" id="REGA01000016">
    <property type="protein sequence ID" value="RQG92418.1"/>
    <property type="molecule type" value="Genomic_DNA"/>
</dbReference>
<reference evidence="3 4" key="1">
    <citation type="submission" date="2018-10" db="EMBL/GenBank/DDBJ databases">
        <title>Natrarchaeobius chitinivorans gen. nov., sp. nov., and Natrarchaeobius haloalkaliphilus sp. nov., alkaliphilic, chitin-utilizing haloarchaea from hypersaline alkaline lakes.</title>
        <authorList>
            <person name="Sorokin D.Y."/>
            <person name="Elcheninov A.G."/>
            <person name="Kostrikina N.A."/>
            <person name="Bale N.J."/>
            <person name="Sinninghe Damste J.S."/>
            <person name="Khijniak T.V."/>
            <person name="Kublanov I.V."/>
            <person name="Toshchakov S.V."/>
        </authorList>
    </citation>
    <scope>NUCLEOTIDE SEQUENCE [LARGE SCALE GENOMIC DNA]</scope>
    <source>
        <strain evidence="3 4">AArcht4T</strain>
    </source>
</reference>
<dbReference type="AlphaFoldDB" id="A0A3N6LRM2"/>
<feature type="transmembrane region" description="Helical" evidence="1">
    <location>
        <begin position="12"/>
        <end position="33"/>
    </location>
</feature>
<dbReference type="GO" id="GO:0006508">
    <property type="term" value="P:proteolysis"/>
    <property type="evidence" value="ECO:0007669"/>
    <property type="project" value="UniProtKB-KW"/>
</dbReference>
<proteinExistence type="predicted"/>
<dbReference type="InterPro" id="IPR003675">
    <property type="entry name" value="Rce1/LyrA-like_dom"/>
</dbReference>
<feature type="transmembrane region" description="Helical" evidence="1">
    <location>
        <begin position="325"/>
        <end position="343"/>
    </location>
</feature>
<feature type="transmembrane region" description="Helical" evidence="1">
    <location>
        <begin position="45"/>
        <end position="67"/>
    </location>
</feature>
<dbReference type="InterPro" id="IPR052710">
    <property type="entry name" value="CAAX_protease"/>
</dbReference>
<dbReference type="RefSeq" id="WP_124196735.1">
    <property type="nucleotide sequence ID" value="NZ_REGA01000016.1"/>
</dbReference>
<dbReference type="PANTHER" id="PTHR36435">
    <property type="entry name" value="SLR1288 PROTEIN"/>
    <property type="match status" value="1"/>
</dbReference>
<feature type="transmembrane region" description="Helical" evidence="1">
    <location>
        <begin position="74"/>
        <end position="91"/>
    </location>
</feature>
<gene>
    <name evidence="3" type="ORF">EA473_16730</name>
</gene>
<feature type="transmembrane region" description="Helical" evidence="1">
    <location>
        <begin position="142"/>
        <end position="175"/>
    </location>
</feature>
<feature type="transmembrane region" description="Helical" evidence="1">
    <location>
        <begin position="350"/>
        <end position="369"/>
    </location>
</feature>
<dbReference type="Proteomes" id="UP000282323">
    <property type="component" value="Unassembled WGS sequence"/>
</dbReference>
<comment type="caution">
    <text evidence="3">The sequence shown here is derived from an EMBL/GenBank/DDBJ whole genome shotgun (WGS) entry which is preliminary data.</text>
</comment>
<evidence type="ECO:0000256" key="1">
    <source>
        <dbReference type="SAM" id="Phobius"/>
    </source>
</evidence>
<evidence type="ECO:0000313" key="4">
    <source>
        <dbReference type="Proteomes" id="UP000282323"/>
    </source>
</evidence>
<accession>A0A3N6LRM2</accession>
<keyword evidence="4" id="KW-1185">Reference proteome</keyword>
<keyword evidence="1" id="KW-0472">Membrane</keyword>
<keyword evidence="3" id="KW-0482">Metalloprotease</keyword>
<dbReference type="Pfam" id="PF02517">
    <property type="entry name" value="Rce1-like"/>
    <property type="match status" value="1"/>
</dbReference>
<sequence length="372" mass="38299">MTETARSDAVSVPSAVVPGIGIFLSAVVLATLFVPVNRGVDDPAIWASVGFATVATLAFLVGATAVANSRTSGWIGAASSTVVVLLVGYALNQGITAPVSVPLVSTPAPLLFATFCVAGLATGIGAAYAVGVDITGLVVRSAYTALLSAVGAVGLVSAQFATLFLLLPIVLAAGMPSMPQFMVLSQIGMAVGTGVVAGGYLLVRQFDLSYIDLEIPSKRDVLWTVGGIIVLFGALFVISTVFYTTGVESSDHGTAQQAEENPEILLVLIPASLLVIGPFEELLYRNVIQKSLYETFSRYGAVVVGSVIFAAVHVLAYATAGVGEVIASLGVVFGLSIVLGIIYERTENLVVPALIHGAYNAILFANLYLSVA</sequence>
<dbReference type="GO" id="GO:0004175">
    <property type="term" value="F:endopeptidase activity"/>
    <property type="evidence" value="ECO:0007669"/>
    <property type="project" value="UniProtKB-ARBA"/>
</dbReference>
<feature type="transmembrane region" description="Helical" evidence="1">
    <location>
        <begin position="296"/>
        <end position="319"/>
    </location>
</feature>
<feature type="transmembrane region" description="Helical" evidence="1">
    <location>
        <begin position="222"/>
        <end position="244"/>
    </location>
</feature>
<keyword evidence="1" id="KW-1133">Transmembrane helix</keyword>
<protein>
    <submittedName>
        <fullName evidence="3">CPBP family intramembrane metalloprotease</fullName>
    </submittedName>
</protein>
<dbReference type="OrthoDB" id="275779at2157"/>
<keyword evidence="3" id="KW-0378">Hydrolase</keyword>
<evidence type="ECO:0000259" key="2">
    <source>
        <dbReference type="Pfam" id="PF02517"/>
    </source>
</evidence>
<name>A0A3N6LRM2_NATCH</name>
<dbReference type="GO" id="GO:0008237">
    <property type="term" value="F:metallopeptidase activity"/>
    <property type="evidence" value="ECO:0007669"/>
    <property type="project" value="UniProtKB-KW"/>
</dbReference>
<dbReference type="GO" id="GO:0080120">
    <property type="term" value="P:CAAX-box protein maturation"/>
    <property type="evidence" value="ECO:0007669"/>
    <property type="project" value="UniProtKB-ARBA"/>
</dbReference>
<dbReference type="PANTHER" id="PTHR36435:SF1">
    <property type="entry name" value="CAAX AMINO TERMINAL PROTEASE FAMILY PROTEIN"/>
    <property type="match status" value="1"/>
</dbReference>